<dbReference type="GO" id="GO:0016020">
    <property type="term" value="C:membrane"/>
    <property type="evidence" value="ECO:0007669"/>
    <property type="project" value="UniProtKB-SubCell"/>
</dbReference>
<feature type="transmembrane region" description="Helical" evidence="3">
    <location>
        <begin position="200"/>
        <end position="221"/>
    </location>
</feature>
<feature type="transmembrane region" description="Helical" evidence="3">
    <location>
        <begin position="106"/>
        <end position="127"/>
    </location>
</feature>
<comment type="caution">
    <text evidence="5">The sequence shown here is derived from an EMBL/GenBank/DDBJ whole genome shotgun (WGS) entry which is preliminary data.</text>
</comment>
<organism evidence="5 6">
    <name type="scientific">Grifola frondosa</name>
    <name type="common">Maitake</name>
    <name type="synonym">Polyporus frondosus</name>
    <dbReference type="NCBI Taxonomy" id="5627"/>
    <lineage>
        <taxon>Eukaryota</taxon>
        <taxon>Fungi</taxon>
        <taxon>Dikarya</taxon>
        <taxon>Basidiomycota</taxon>
        <taxon>Agaricomycotina</taxon>
        <taxon>Agaricomycetes</taxon>
        <taxon>Polyporales</taxon>
        <taxon>Grifolaceae</taxon>
        <taxon>Grifola</taxon>
    </lineage>
</organism>
<protein>
    <submittedName>
        <fullName evidence="5">Riboflavin transporter MCH5</fullName>
    </submittedName>
</protein>
<feature type="transmembrane region" description="Helical" evidence="3">
    <location>
        <begin position="42"/>
        <end position="61"/>
    </location>
</feature>
<comment type="subcellular location">
    <subcellularLocation>
        <location evidence="1">Membrane</location>
        <topology evidence="1">Multi-pass membrane protein</topology>
    </subcellularLocation>
</comment>
<name>A0A1C7LP93_GRIFR</name>
<evidence type="ECO:0000313" key="5">
    <source>
        <dbReference type="EMBL" id="OBZ66358.1"/>
    </source>
</evidence>
<feature type="transmembrane region" description="Helical" evidence="3">
    <location>
        <begin position="321"/>
        <end position="342"/>
    </location>
</feature>
<dbReference type="OMA" id="LCLMYAP"/>
<dbReference type="Pfam" id="PF07690">
    <property type="entry name" value="MFS_1"/>
    <property type="match status" value="1"/>
</dbReference>
<dbReference type="SUPFAM" id="SSF103473">
    <property type="entry name" value="MFS general substrate transporter"/>
    <property type="match status" value="1"/>
</dbReference>
<gene>
    <name evidence="5" type="primary">MCH5_5</name>
    <name evidence="5" type="ORF">A0H81_13672</name>
</gene>
<proteinExistence type="inferred from homology"/>
<comment type="similarity">
    <text evidence="2">Belongs to the major facilitator superfamily. Monocarboxylate porter (TC 2.A.1.13) family.</text>
</comment>
<dbReference type="Proteomes" id="UP000092993">
    <property type="component" value="Unassembled WGS sequence"/>
</dbReference>
<dbReference type="PANTHER" id="PTHR11360">
    <property type="entry name" value="MONOCARBOXYLATE TRANSPORTER"/>
    <property type="match status" value="1"/>
</dbReference>
<evidence type="ECO:0000259" key="4">
    <source>
        <dbReference type="PROSITE" id="PS50850"/>
    </source>
</evidence>
<dbReference type="PANTHER" id="PTHR11360:SF234">
    <property type="entry name" value="MFS-TYPE TRANSPORTER DBAD-RELATED"/>
    <property type="match status" value="1"/>
</dbReference>
<keyword evidence="6" id="KW-1185">Reference proteome</keyword>
<feature type="transmembrane region" description="Helical" evidence="3">
    <location>
        <begin position="81"/>
        <end position="99"/>
    </location>
</feature>
<dbReference type="EMBL" id="LUGG01000031">
    <property type="protein sequence ID" value="OBZ66358.1"/>
    <property type="molecule type" value="Genomic_DNA"/>
</dbReference>
<evidence type="ECO:0000256" key="1">
    <source>
        <dbReference type="ARBA" id="ARBA00004141"/>
    </source>
</evidence>
<keyword evidence="3" id="KW-1133">Transmembrane helix</keyword>
<evidence type="ECO:0000256" key="3">
    <source>
        <dbReference type="SAM" id="Phobius"/>
    </source>
</evidence>
<dbReference type="PROSITE" id="PS50850">
    <property type="entry name" value="MFS"/>
    <property type="match status" value="1"/>
</dbReference>
<dbReference type="InterPro" id="IPR050327">
    <property type="entry name" value="Proton-linked_MCT"/>
</dbReference>
<keyword evidence="3" id="KW-0472">Membrane</keyword>
<reference evidence="5 6" key="1">
    <citation type="submission" date="2016-03" db="EMBL/GenBank/DDBJ databases">
        <title>Whole genome sequencing of Grifola frondosa 9006-11.</title>
        <authorList>
            <person name="Min B."/>
            <person name="Park H."/>
            <person name="Kim J.-G."/>
            <person name="Cho H."/>
            <person name="Oh Y.-L."/>
            <person name="Kong W.-S."/>
            <person name="Choi I.-G."/>
        </authorList>
    </citation>
    <scope>NUCLEOTIDE SEQUENCE [LARGE SCALE GENOMIC DNA]</scope>
    <source>
        <strain evidence="5 6">9006-11</strain>
    </source>
</reference>
<feature type="domain" description="Major facilitator superfamily (MFS) profile" evidence="4">
    <location>
        <begin position="248"/>
        <end position="449"/>
    </location>
</feature>
<accession>A0A1C7LP93</accession>
<keyword evidence="3" id="KW-0812">Transmembrane</keyword>
<feature type="transmembrane region" description="Helical" evidence="3">
    <location>
        <begin position="388"/>
        <end position="409"/>
    </location>
</feature>
<dbReference type="Gene3D" id="1.20.1250.20">
    <property type="entry name" value="MFS general substrate transporter like domains"/>
    <property type="match status" value="2"/>
</dbReference>
<feature type="transmembrane region" description="Helical" evidence="3">
    <location>
        <begin position="415"/>
        <end position="435"/>
    </location>
</feature>
<dbReference type="InterPro" id="IPR036259">
    <property type="entry name" value="MFS_trans_sf"/>
</dbReference>
<feature type="transmembrane region" description="Helical" evidence="3">
    <location>
        <begin position="168"/>
        <end position="188"/>
    </location>
</feature>
<dbReference type="InterPro" id="IPR011701">
    <property type="entry name" value="MFS"/>
</dbReference>
<dbReference type="AlphaFoldDB" id="A0A1C7LP93"/>
<evidence type="ECO:0000256" key="2">
    <source>
        <dbReference type="ARBA" id="ARBA00006727"/>
    </source>
</evidence>
<evidence type="ECO:0000313" key="6">
    <source>
        <dbReference type="Proteomes" id="UP000092993"/>
    </source>
</evidence>
<dbReference type="OrthoDB" id="6499973at2759"/>
<sequence>MAESHKTSESISALSHHFKNDSLDPPDVPDVPQIIPPDGGSIAWMTIAGAWMVQFCTFGYINAFDYYTRDFLSTFSPSDISWIGSLQLFLMYAPGVFVGRAFDAGYFHYMEISGSILYIFSLFMLSLTQRDKYYQVFLAQGLGMGLGLGLTFLPSLSIVSHHFRRRRALAMGIVVSGASCGGIVFPIMLNRLFQSPAISFANGVRASAGLLGGLLVLANGLMRTRLPPKGRGAPLDWDAFARVVCDAPYLWSIAGGVLCAFCPRAALDGLAEPSSPASAYSFPLFAVDHGVDVRITTYCLAILNAGSTAGRLLPTFLADRLGVYNMLVPSIFTAGAVLFGMFGATTSAGVIVVGLIFGFASGAYVSLIPALLVMLCTDLSELGVRMGFAFSVVGAAMLTGTPISGALLGTGPLHWWRSIVFAGVCIVTGFACMLVSRTLFAARRGSQHI</sequence>
<dbReference type="InterPro" id="IPR020846">
    <property type="entry name" value="MFS_dom"/>
</dbReference>
<dbReference type="GO" id="GO:0022857">
    <property type="term" value="F:transmembrane transporter activity"/>
    <property type="evidence" value="ECO:0007669"/>
    <property type="project" value="InterPro"/>
</dbReference>
<feature type="transmembrane region" description="Helical" evidence="3">
    <location>
        <begin position="348"/>
        <end position="376"/>
    </location>
</feature>
<feature type="transmembrane region" description="Helical" evidence="3">
    <location>
        <begin position="133"/>
        <end position="156"/>
    </location>
</feature>